<dbReference type="Pfam" id="PF22740">
    <property type="entry name" value="PapZ_C"/>
    <property type="match status" value="1"/>
</dbReference>
<evidence type="ECO:0000256" key="4">
    <source>
        <dbReference type="HAMAP-Rule" id="MF_00636"/>
    </source>
</evidence>
<dbReference type="Proteomes" id="UP000184442">
    <property type="component" value="Unassembled WGS sequence"/>
</dbReference>
<reference evidence="7 8" key="1">
    <citation type="submission" date="2016-11" db="EMBL/GenBank/DDBJ databases">
        <authorList>
            <person name="Jaros S."/>
            <person name="Januszkiewicz K."/>
            <person name="Wedrychowicz H."/>
        </authorList>
    </citation>
    <scope>NUCLEOTIDE SEQUENCE [LARGE SCALE GENOMIC DNA]</scope>
    <source>
        <strain evidence="7 8">DSM 19022</strain>
    </source>
</reference>
<dbReference type="Gene3D" id="3.40.50.300">
    <property type="entry name" value="P-loop containing nucleotide triphosphate hydrolases"/>
    <property type="match status" value="1"/>
</dbReference>
<feature type="binding site" evidence="4">
    <location>
        <begin position="59"/>
        <end position="62"/>
    </location>
    <ligand>
        <name>GTP</name>
        <dbReference type="ChEBI" id="CHEBI:37565"/>
    </ligand>
</feature>
<sequence length="287" mass="33043">MRFVVITGLSGAGKSQAIKFLEDLGFFCVDNLPPALIMKFAEICCQTRGGVEKVAIVTDIRGGRFFDQLQSSLEEMERGGLNYEILFLEASDETLIKRYKTSRRMHPLARDGRIIRGIKAERMKLKELKEKANYIIDTTNMSTSQLKQEIIHLFVEGGKTEKLIINIISFGFKYGIPLDGDLVFDVRFLPNPYYIESMKKLSGNDDEVKEYVMKWPEAKEFMEKLLDMIDFLIPYYIKEGKSQLVIAIGCTGGRHRSVTMANMLYQKLKEKEHRVILEHRDLYEEGN</sequence>
<evidence type="ECO:0000313" key="7">
    <source>
        <dbReference type="EMBL" id="SHJ30922.1"/>
    </source>
</evidence>
<accession>A0A1M6I937</accession>
<dbReference type="OrthoDB" id="9784461at2"/>
<evidence type="ECO:0000259" key="5">
    <source>
        <dbReference type="Pfam" id="PF03668"/>
    </source>
</evidence>
<evidence type="ECO:0000256" key="3">
    <source>
        <dbReference type="ARBA" id="ARBA00023134"/>
    </source>
</evidence>
<feature type="domain" description="RapZ C-terminal" evidence="6">
    <location>
        <begin position="164"/>
        <end position="282"/>
    </location>
</feature>
<keyword evidence="3 4" id="KW-0342">GTP-binding</keyword>
<name>A0A1M6I937_9FIRM</name>
<dbReference type="InterPro" id="IPR027417">
    <property type="entry name" value="P-loop_NTPase"/>
</dbReference>
<dbReference type="GO" id="GO:0005524">
    <property type="term" value="F:ATP binding"/>
    <property type="evidence" value="ECO:0007669"/>
    <property type="project" value="UniProtKB-UniRule"/>
</dbReference>
<keyword evidence="2 4" id="KW-0067">ATP-binding</keyword>
<keyword evidence="8" id="KW-1185">Reference proteome</keyword>
<keyword evidence="1 4" id="KW-0547">Nucleotide-binding</keyword>
<evidence type="ECO:0000256" key="2">
    <source>
        <dbReference type="ARBA" id="ARBA00022840"/>
    </source>
</evidence>
<dbReference type="InterPro" id="IPR053930">
    <property type="entry name" value="RapZ-like_N"/>
</dbReference>
<dbReference type="NCBIfam" id="NF003828">
    <property type="entry name" value="PRK05416.1"/>
    <property type="match status" value="1"/>
</dbReference>
<dbReference type="GO" id="GO:0005525">
    <property type="term" value="F:GTP binding"/>
    <property type="evidence" value="ECO:0007669"/>
    <property type="project" value="UniProtKB-UniRule"/>
</dbReference>
<dbReference type="InterPro" id="IPR053931">
    <property type="entry name" value="RapZ_C"/>
</dbReference>
<protein>
    <submittedName>
        <fullName evidence="7">UPF0042 nucleotide-binding protein</fullName>
    </submittedName>
</protein>
<dbReference type="PANTHER" id="PTHR30448">
    <property type="entry name" value="RNASE ADAPTER PROTEIN RAPZ"/>
    <property type="match status" value="1"/>
</dbReference>
<dbReference type="STRING" id="1122184.SAMN02745176_03138"/>
<organism evidence="7 8">
    <name type="scientific">Lutispora thermophila DSM 19022</name>
    <dbReference type="NCBI Taxonomy" id="1122184"/>
    <lineage>
        <taxon>Bacteria</taxon>
        <taxon>Bacillati</taxon>
        <taxon>Bacillota</taxon>
        <taxon>Clostridia</taxon>
        <taxon>Lutisporales</taxon>
        <taxon>Lutisporaceae</taxon>
        <taxon>Lutispora</taxon>
    </lineage>
</organism>
<evidence type="ECO:0000256" key="1">
    <source>
        <dbReference type="ARBA" id="ARBA00022741"/>
    </source>
</evidence>
<dbReference type="InterPro" id="IPR005337">
    <property type="entry name" value="RapZ-like"/>
</dbReference>
<dbReference type="PIRSF" id="PIRSF005052">
    <property type="entry name" value="P-loopkin"/>
    <property type="match status" value="1"/>
</dbReference>
<gene>
    <name evidence="7" type="ORF">SAMN02745176_03138</name>
</gene>
<evidence type="ECO:0000313" key="8">
    <source>
        <dbReference type="Proteomes" id="UP000184442"/>
    </source>
</evidence>
<evidence type="ECO:0000259" key="6">
    <source>
        <dbReference type="Pfam" id="PF22740"/>
    </source>
</evidence>
<dbReference type="SUPFAM" id="SSF52540">
    <property type="entry name" value="P-loop containing nucleoside triphosphate hydrolases"/>
    <property type="match status" value="1"/>
</dbReference>
<feature type="binding site" evidence="4">
    <location>
        <begin position="8"/>
        <end position="15"/>
    </location>
    <ligand>
        <name>ATP</name>
        <dbReference type="ChEBI" id="CHEBI:30616"/>
    </ligand>
</feature>
<dbReference type="PANTHER" id="PTHR30448:SF0">
    <property type="entry name" value="RNASE ADAPTER PROTEIN RAPZ"/>
    <property type="match status" value="1"/>
</dbReference>
<dbReference type="Pfam" id="PF03668">
    <property type="entry name" value="RapZ-like_N"/>
    <property type="match status" value="1"/>
</dbReference>
<dbReference type="HAMAP" id="MF_00636">
    <property type="entry name" value="RapZ_like"/>
    <property type="match status" value="1"/>
</dbReference>
<feature type="domain" description="RapZ-like N-terminal" evidence="5">
    <location>
        <begin position="1"/>
        <end position="154"/>
    </location>
</feature>
<dbReference type="EMBL" id="FQZS01000028">
    <property type="protein sequence ID" value="SHJ30922.1"/>
    <property type="molecule type" value="Genomic_DNA"/>
</dbReference>
<proteinExistence type="inferred from homology"/>
<dbReference type="AlphaFoldDB" id="A0A1M6I937"/>
<dbReference type="RefSeq" id="WP_073027362.1">
    <property type="nucleotide sequence ID" value="NZ_FQZS01000028.1"/>
</dbReference>